<evidence type="ECO:0000313" key="1">
    <source>
        <dbReference type="EMBL" id="VEL26312.1"/>
    </source>
</evidence>
<gene>
    <name evidence="1" type="ORF">PXEA_LOCUS19752</name>
</gene>
<name>A0A3S5AKT7_9PLAT</name>
<organism evidence="1 2">
    <name type="scientific">Protopolystoma xenopodis</name>
    <dbReference type="NCBI Taxonomy" id="117903"/>
    <lineage>
        <taxon>Eukaryota</taxon>
        <taxon>Metazoa</taxon>
        <taxon>Spiralia</taxon>
        <taxon>Lophotrochozoa</taxon>
        <taxon>Platyhelminthes</taxon>
        <taxon>Monogenea</taxon>
        <taxon>Polyopisthocotylea</taxon>
        <taxon>Polystomatidea</taxon>
        <taxon>Polystomatidae</taxon>
        <taxon>Protopolystoma</taxon>
    </lineage>
</organism>
<evidence type="ECO:0000313" key="2">
    <source>
        <dbReference type="Proteomes" id="UP000784294"/>
    </source>
</evidence>
<dbReference type="EMBL" id="CAAALY010079437">
    <property type="protein sequence ID" value="VEL26312.1"/>
    <property type="molecule type" value="Genomic_DNA"/>
</dbReference>
<keyword evidence="2" id="KW-1185">Reference proteome</keyword>
<dbReference type="AlphaFoldDB" id="A0A3S5AKT7"/>
<protein>
    <submittedName>
        <fullName evidence="1">Uncharacterized protein</fullName>
    </submittedName>
</protein>
<comment type="caution">
    <text evidence="1">The sequence shown here is derived from an EMBL/GenBank/DDBJ whole genome shotgun (WGS) entry which is preliminary data.</text>
</comment>
<accession>A0A3S5AKT7</accession>
<dbReference type="Proteomes" id="UP000784294">
    <property type="component" value="Unassembled WGS sequence"/>
</dbReference>
<sequence>MCPRAGYWPNREASAPHLVWMHPPNQTKSAHISYTHTHTARPGVKRRQHFNTSSRLHPPSVTTRLHVDHPPVLPPFSSCLVALFFRRNCSVALHFEAELGPVLRVSEECLVSGTKGMILLPDNPCFSKKTFYPPDCPGYHCPTVTVTQLLSESFTAISTFLAPLLP</sequence>
<proteinExistence type="predicted"/>
<reference evidence="1" key="1">
    <citation type="submission" date="2018-11" db="EMBL/GenBank/DDBJ databases">
        <authorList>
            <consortium name="Pathogen Informatics"/>
        </authorList>
    </citation>
    <scope>NUCLEOTIDE SEQUENCE</scope>
</reference>